<keyword evidence="2" id="KW-1185">Reference proteome</keyword>
<dbReference type="EMBL" id="BTGU01000131">
    <property type="protein sequence ID" value="GMN62551.1"/>
    <property type="molecule type" value="Genomic_DNA"/>
</dbReference>
<dbReference type="Proteomes" id="UP001187192">
    <property type="component" value="Unassembled WGS sequence"/>
</dbReference>
<dbReference type="AlphaFoldDB" id="A0AA88DXN8"/>
<sequence>MHLRLQDFEKEGNLFEVTCQEQHNSRSKSKQFGSWFELDWAGRPNHSMTARHGKLPTGTT</sequence>
<protein>
    <submittedName>
        <fullName evidence="1">Uncharacterized protein</fullName>
    </submittedName>
</protein>
<name>A0AA88DXN8_FICCA</name>
<gene>
    <name evidence="1" type="ORF">TIFTF001_031637</name>
</gene>
<evidence type="ECO:0000313" key="1">
    <source>
        <dbReference type="EMBL" id="GMN62551.1"/>
    </source>
</evidence>
<reference evidence="1" key="1">
    <citation type="submission" date="2023-07" db="EMBL/GenBank/DDBJ databases">
        <title>draft genome sequence of fig (Ficus carica).</title>
        <authorList>
            <person name="Takahashi T."/>
            <person name="Nishimura K."/>
        </authorList>
    </citation>
    <scope>NUCLEOTIDE SEQUENCE</scope>
</reference>
<comment type="caution">
    <text evidence="1">The sequence shown here is derived from an EMBL/GenBank/DDBJ whole genome shotgun (WGS) entry which is preliminary data.</text>
</comment>
<proteinExistence type="predicted"/>
<organism evidence="1 2">
    <name type="scientific">Ficus carica</name>
    <name type="common">Common fig</name>
    <dbReference type="NCBI Taxonomy" id="3494"/>
    <lineage>
        <taxon>Eukaryota</taxon>
        <taxon>Viridiplantae</taxon>
        <taxon>Streptophyta</taxon>
        <taxon>Embryophyta</taxon>
        <taxon>Tracheophyta</taxon>
        <taxon>Spermatophyta</taxon>
        <taxon>Magnoliopsida</taxon>
        <taxon>eudicotyledons</taxon>
        <taxon>Gunneridae</taxon>
        <taxon>Pentapetalae</taxon>
        <taxon>rosids</taxon>
        <taxon>fabids</taxon>
        <taxon>Rosales</taxon>
        <taxon>Moraceae</taxon>
        <taxon>Ficeae</taxon>
        <taxon>Ficus</taxon>
    </lineage>
</organism>
<evidence type="ECO:0000313" key="2">
    <source>
        <dbReference type="Proteomes" id="UP001187192"/>
    </source>
</evidence>
<accession>A0AA88DXN8</accession>